<proteinExistence type="predicted"/>
<dbReference type="EMBL" id="QGUI02000064">
    <property type="protein sequence ID" value="MFO7191981.1"/>
    <property type="molecule type" value="Genomic_DNA"/>
</dbReference>
<evidence type="ECO:0000313" key="1">
    <source>
        <dbReference type="EMBL" id="MFO7191981.1"/>
    </source>
</evidence>
<comment type="caution">
    <text evidence="1">The sequence shown here is derived from an EMBL/GenBank/DDBJ whole genome shotgun (WGS) entry which is preliminary data.</text>
</comment>
<sequence length="47" mass="5241">MSIVRVFATSKPIFAWTLRQNGSPWAVGFEVLDGTLVVSRGCWEQVT</sequence>
<name>A0ABD6FF37_9PSEU</name>
<protein>
    <submittedName>
        <fullName evidence="1">Uncharacterized protein</fullName>
    </submittedName>
</protein>
<evidence type="ECO:0000313" key="2">
    <source>
        <dbReference type="Proteomes" id="UP000249324"/>
    </source>
</evidence>
<organism evidence="1 2">
    <name type="scientific">Thermocrispum agreste</name>
    <dbReference type="NCBI Taxonomy" id="37925"/>
    <lineage>
        <taxon>Bacteria</taxon>
        <taxon>Bacillati</taxon>
        <taxon>Actinomycetota</taxon>
        <taxon>Actinomycetes</taxon>
        <taxon>Pseudonocardiales</taxon>
        <taxon>Pseudonocardiaceae</taxon>
        <taxon>Thermocrispum</taxon>
    </lineage>
</organism>
<gene>
    <name evidence="1" type="ORF">DIU77_007035</name>
</gene>
<accession>A0ABD6FF37</accession>
<dbReference type="AlphaFoldDB" id="A0ABD6FF37"/>
<dbReference type="Proteomes" id="UP000249324">
    <property type="component" value="Unassembled WGS sequence"/>
</dbReference>
<reference evidence="1 2" key="1">
    <citation type="journal article" date="2021" name="BMC Genomics">
        <title>Genome-resolved metagenome and metatranscriptome analyses of thermophilic composting reveal key bacterial players and their metabolic interactions.</title>
        <authorList>
            <person name="Braga L.P.P."/>
            <person name="Pereira R.V."/>
            <person name="Martins L.F."/>
            <person name="Moura L.M.S."/>
            <person name="Sanchez F.B."/>
            <person name="Patane J.S.L."/>
            <person name="da Silva A.M."/>
            <person name="Setubal J.C."/>
        </authorList>
    </citation>
    <scope>NUCLEOTIDE SEQUENCE [LARGE SCALE GENOMIC DNA]</scope>
    <source>
        <strain evidence="1">ZC4RG45</strain>
    </source>
</reference>